<evidence type="ECO:0000313" key="11">
    <source>
        <dbReference type="EMBL" id="KPI45688.1"/>
    </source>
</evidence>
<keyword evidence="12" id="KW-1185">Reference proteome</keyword>
<reference evidence="11 12" key="1">
    <citation type="submission" date="2015-06" db="EMBL/GenBank/DDBJ databases">
        <title>Draft genome of the ant-associated black yeast Phialophora attae CBS 131958.</title>
        <authorList>
            <person name="Moreno L.F."/>
            <person name="Stielow B.J."/>
            <person name="de Hoog S."/>
            <person name="Vicente V.A."/>
            <person name="Weiss V.A."/>
            <person name="de Vries M."/>
            <person name="Cruz L.M."/>
            <person name="Souza E.M."/>
        </authorList>
    </citation>
    <scope>NUCLEOTIDE SEQUENCE [LARGE SCALE GENOMIC DNA]</scope>
    <source>
        <strain evidence="11 12">CBS 131958</strain>
    </source>
</reference>
<evidence type="ECO:0000256" key="1">
    <source>
        <dbReference type="ARBA" id="ARBA00005054"/>
    </source>
</evidence>
<evidence type="ECO:0000259" key="10">
    <source>
        <dbReference type="Pfam" id="PF00551"/>
    </source>
</evidence>
<evidence type="ECO:0000256" key="3">
    <source>
        <dbReference type="ARBA" id="ARBA00022076"/>
    </source>
</evidence>
<organism evidence="11 12">
    <name type="scientific">Cyphellophora attinorum</name>
    <dbReference type="NCBI Taxonomy" id="1664694"/>
    <lineage>
        <taxon>Eukaryota</taxon>
        <taxon>Fungi</taxon>
        <taxon>Dikarya</taxon>
        <taxon>Ascomycota</taxon>
        <taxon>Pezizomycotina</taxon>
        <taxon>Eurotiomycetes</taxon>
        <taxon>Chaetothyriomycetidae</taxon>
        <taxon>Chaetothyriales</taxon>
        <taxon>Cyphellophoraceae</taxon>
        <taxon>Cyphellophora</taxon>
    </lineage>
</organism>
<proteinExistence type="inferred from homology"/>
<dbReference type="FunFam" id="3.40.50.170:FF:000009">
    <property type="entry name" value="Phosphoribosylglycinamide formyltransferase (Eurofung)"/>
    <property type="match status" value="1"/>
</dbReference>
<dbReference type="Gene3D" id="3.40.50.170">
    <property type="entry name" value="Formyl transferase, N-terminal domain"/>
    <property type="match status" value="1"/>
</dbReference>
<dbReference type="NCBIfam" id="TIGR00639">
    <property type="entry name" value="PurN"/>
    <property type="match status" value="1"/>
</dbReference>
<evidence type="ECO:0000256" key="4">
    <source>
        <dbReference type="ARBA" id="ARBA00022679"/>
    </source>
</evidence>
<dbReference type="SUPFAM" id="SSF53328">
    <property type="entry name" value="Formyltransferase"/>
    <property type="match status" value="1"/>
</dbReference>
<keyword evidence="4 11" id="KW-0808">Transferase</keyword>
<protein>
    <recommendedName>
        <fullName evidence="3">Phosphoribosylglycinamide formyltransferase</fullName>
        <ecNumber evidence="2">2.1.2.2</ecNumber>
    </recommendedName>
    <alternativeName>
        <fullName evidence="8">5'-phosphoribosylglycinamide transformylase</fullName>
    </alternativeName>
    <alternativeName>
        <fullName evidence="7">GAR transformylase</fullName>
    </alternativeName>
</protein>
<evidence type="ECO:0000256" key="7">
    <source>
        <dbReference type="ARBA" id="ARBA00041324"/>
    </source>
</evidence>
<evidence type="ECO:0000256" key="8">
    <source>
        <dbReference type="ARBA" id="ARBA00041682"/>
    </source>
</evidence>
<dbReference type="CDD" id="cd08645">
    <property type="entry name" value="FMT_core_GART"/>
    <property type="match status" value="1"/>
</dbReference>
<evidence type="ECO:0000313" key="12">
    <source>
        <dbReference type="Proteomes" id="UP000038010"/>
    </source>
</evidence>
<feature type="domain" description="Formyl transferase N-terminal" evidence="10">
    <location>
        <begin position="18"/>
        <end position="218"/>
    </location>
</feature>
<dbReference type="PANTHER" id="PTHR43369:SF2">
    <property type="entry name" value="PHOSPHORIBOSYLGLYCINAMIDE FORMYLTRANSFERASE"/>
    <property type="match status" value="1"/>
</dbReference>
<dbReference type="RefSeq" id="XP_018005651.1">
    <property type="nucleotide sequence ID" value="XM_018145080.1"/>
</dbReference>
<dbReference type="PANTHER" id="PTHR43369">
    <property type="entry name" value="PHOSPHORIBOSYLGLYCINAMIDE FORMYLTRANSFERASE"/>
    <property type="match status" value="1"/>
</dbReference>
<evidence type="ECO:0000256" key="2">
    <source>
        <dbReference type="ARBA" id="ARBA00012254"/>
    </source>
</evidence>
<dbReference type="VEuPathDB" id="FungiDB:AB675_490"/>
<name>A0A0N0NS02_9EURO</name>
<dbReference type="Pfam" id="PF00551">
    <property type="entry name" value="Formyl_trans_N"/>
    <property type="match status" value="1"/>
</dbReference>
<keyword evidence="5" id="KW-0658">Purine biosynthesis</keyword>
<evidence type="ECO:0000256" key="9">
    <source>
        <dbReference type="ARBA" id="ARBA00047664"/>
    </source>
</evidence>
<comment type="similarity">
    <text evidence="6">Belongs to the GART family.</text>
</comment>
<accession>A0A0N0NS02</accession>
<dbReference type="InterPro" id="IPR004607">
    <property type="entry name" value="GART"/>
</dbReference>
<dbReference type="Proteomes" id="UP000038010">
    <property type="component" value="Unassembled WGS sequence"/>
</dbReference>
<dbReference type="GO" id="GO:0004644">
    <property type="term" value="F:phosphoribosylglycinamide formyltransferase activity"/>
    <property type="evidence" value="ECO:0007669"/>
    <property type="project" value="UniProtKB-EC"/>
</dbReference>
<evidence type="ECO:0000256" key="6">
    <source>
        <dbReference type="ARBA" id="ARBA00038440"/>
    </source>
</evidence>
<comment type="caution">
    <text evidence="11">The sequence shown here is derived from an EMBL/GenBank/DDBJ whole genome shotgun (WGS) entry which is preliminary data.</text>
</comment>
<comment type="catalytic activity">
    <reaction evidence="9">
        <text>N(1)-(5-phospho-beta-D-ribosyl)glycinamide + (6R)-10-formyltetrahydrofolate = N(2)-formyl-N(1)-(5-phospho-beta-D-ribosyl)glycinamide + (6S)-5,6,7,8-tetrahydrofolate + H(+)</text>
        <dbReference type="Rhea" id="RHEA:15053"/>
        <dbReference type="ChEBI" id="CHEBI:15378"/>
        <dbReference type="ChEBI" id="CHEBI:57453"/>
        <dbReference type="ChEBI" id="CHEBI:143788"/>
        <dbReference type="ChEBI" id="CHEBI:147286"/>
        <dbReference type="ChEBI" id="CHEBI:195366"/>
        <dbReference type="EC" id="2.1.2.2"/>
    </reaction>
</comment>
<dbReference type="GO" id="GO:0005737">
    <property type="term" value="C:cytoplasm"/>
    <property type="evidence" value="ECO:0007669"/>
    <property type="project" value="TreeGrafter"/>
</dbReference>
<dbReference type="InterPro" id="IPR002376">
    <property type="entry name" value="Formyl_transf_N"/>
</dbReference>
<dbReference type="AlphaFoldDB" id="A0A0N0NS02"/>
<dbReference type="EC" id="2.1.2.2" evidence="2"/>
<sequence length="236" mass="25768">MSQPSDQTRKYSNSTVFNITVLISGSGTNLQALIDACKPGSSLSNARITHVISNRKSAYGLTRAKEARIPTTYHNLVAYKSKQPQDKAGTQKAREQYDADLAQIILTHIPCPDLIVCAGWMHILSNPFIAALQTASVPIINLHPALPGKFNGANAIQRAHEAFQKGEIAGTGVMIHHVIGEVDMGEPVVVREVTCIKGEALSDLEERIHRVEWEVIVEGTKRELAVLEKGRRESAS</sequence>
<dbReference type="GeneID" id="28736949"/>
<evidence type="ECO:0000256" key="5">
    <source>
        <dbReference type="ARBA" id="ARBA00022755"/>
    </source>
</evidence>
<dbReference type="OrthoDB" id="5575075at2759"/>
<dbReference type="EMBL" id="LFJN01000001">
    <property type="protein sequence ID" value="KPI45688.1"/>
    <property type="molecule type" value="Genomic_DNA"/>
</dbReference>
<dbReference type="STRING" id="1664694.A0A0N0NS02"/>
<dbReference type="InterPro" id="IPR036477">
    <property type="entry name" value="Formyl_transf_N_sf"/>
</dbReference>
<gene>
    <name evidence="11" type="ORF">AB675_490</name>
</gene>
<dbReference type="GO" id="GO:0006189">
    <property type="term" value="P:'de novo' IMP biosynthetic process"/>
    <property type="evidence" value="ECO:0007669"/>
    <property type="project" value="InterPro"/>
</dbReference>
<comment type="pathway">
    <text evidence="1">Purine metabolism; IMP biosynthesis via de novo pathway; N(2)-formyl-N(1)-(5-phospho-D-ribosyl)glycinamide from N(1)-(5-phospho-D-ribosyl)glycinamide (10-formyl THF route): step 1/1.</text>
</comment>